<evidence type="ECO:0000256" key="1">
    <source>
        <dbReference type="SAM" id="MobiDB-lite"/>
    </source>
</evidence>
<keyword evidence="3" id="KW-1185">Reference proteome</keyword>
<comment type="caution">
    <text evidence="2">The sequence shown here is derived from an EMBL/GenBank/DDBJ whole genome shotgun (WGS) entry which is preliminary data.</text>
</comment>
<evidence type="ECO:0000313" key="2">
    <source>
        <dbReference type="EMBL" id="CAB4044571.1"/>
    </source>
</evidence>
<name>A0A7D9KFK4_PARCT</name>
<protein>
    <submittedName>
        <fullName evidence="2">Uncharacterized protein</fullName>
    </submittedName>
</protein>
<dbReference type="AlphaFoldDB" id="A0A7D9KFK4"/>
<proteinExistence type="predicted"/>
<dbReference type="Proteomes" id="UP001152795">
    <property type="component" value="Unassembled WGS sequence"/>
</dbReference>
<accession>A0A7D9KFK4</accession>
<feature type="region of interest" description="Disordered" evidence="1">
    <location>
        <begin position="73"/>
        <end position="122"/>
    </location>
</feature>
<dbReference type="EMBL" id="CACRXK020035450">
    <property type="protein sequence ID" value="CAB4044571.1"/>
    <property type="molecule type" value="Genomic_DNA"/>
</dbReference>
<gene>
    <name evidence="2" type="ORF">PACLA_8A035445</name>
</gene>
<reference evidence="2" key="1">
    <citation type="submission" date="2020-04" db="EMBL/GenBank/DDBJ databases">
        <authorList>
            <person name="Alioto T."/>
            <person name="Alioto T."/>
            <person name="Gomez Garrido J."/>
        </authorList>
    </citation>
    <scope>NUCLEOTIDE SEQUENCE</scope>
    <source>
        <strain evidence="2">A484AB</strain>
    </source>
</reference>
<evidence type="ECO:0000313" key="3">
    <source>
        <dbReference type="Proteomes" id="UP001152795"/>
    </source>
</evidence>
<feature type="compositionally biased region" description="Pro residues" evidence="1">
    <location>
        <begin position="101"/>
        <end position="113"/>
    </location>
</feature>
<organism evidence="2 3">
    <name type="scientific">Paramuricea clavata</name>
    <name type="common">Red gorgonian</name>
    <name type="synonym">Violescent sea-whip</name>
    <dbReference type="NCBI Taxonomy" id="317549"/>
    <lineage>
        <taxon>Eukaryota</taxon>
        <taxon>Metazoa</taxon>
        <taxon>Cnidaria</taxon>
        <taxon>Anthozoa</taxon>
        <taxon>Octocorallia</taxon>
        <taxon>Malacalcyonacea</taxon>
        <taxon>Plexauridae</taxon>
        <taxon>Paramuricea</taxon>
    </lineage>
</organism>
<sequence>MSSRYSDDNKETLSTILSTLKDLKSDISSCTTTIANLENNYTSNGDSGSLQEDQDLETLERESDTISVLAGNDFDRSNWDQQDDLALQPPVSAIQPSNPTIQPPNPATQPPNPAIKRSNSAC</sequence>